<evidence type="ECO:0000256" key="4">
    <source>
        <dbReference type="ARBA" id="ARBA00022475"/>
    </source>
</evidence>
<dbReference type="Proteomes" id="UP000011991">
    <property type="component" value="Unassembled WGS sequence"/>
</dbReference>
<keyword evidence="6 12" id="KW-1133">Transmembrane helix</keyword>
<evidence type="ECO:0000256" key="6">
    <source>
        <dbReference type="ARBA" id="ARBA00022989"/>
    </source>
</evidence>
<feature type="transmembrane region" description="Helical" evidence="12">
    <location>
        <begin position="86"/>
        <end position="116"/>
    </location>
</feature>
<evidence type="ECO:0000256" key="1">
    <source>
        <dbReference type="ARBA" id="ARBA00004651"/>
    </source>
</evidence>
<gene>
    <name evidence="13" type="ORF">RMSM_02832</name>
</gene>
<feature type="transmembrane region" description="Helical" evidence="12">
    <location>
        <begin position="301"/>
        <end position="326"/>
    </location>
</feature>
<organism evidence="13 14">
    <name type="scientific">Rhodopirellula maiorica SM1</name>
    <dbReference type="NCBI Taxonomy" id="1265738"/>
    <lineage>
        <taxon>Bacteria</taxon>
        <taxon>Pseudomonadati</taxon>
        <taxon>Planctomycetota</taxon>
        <taxon>Planctomycetia</taxon>
        <taxon>Pirellulales</taxon>
        <taxon>Pirellulaceae</taxon>
        <taxon>Novipirellula</taxon>
    </lineage>
</organism>
<proteinExistence type="inferred from homology"/>
<keyword evidence="10" id="KW-0739">Sodium transport</keyword>
<sequence>MTMFSASTFVVWGGIAYQYGMVAVVINTCYGIAALLVGYFVAGRWNRLNIQTPAEFVSLRFGAVGLQFFTWTMLFKRILGVSVSLYALAVLLVALIPVNLTLAIVIFGVIVTAYTMQGGLWAVLMTDVLQFIVLTVTVFLVAFLMLGNIESMSGFVASVPDDFFSPVAGSYGWFFLTGWVMIHFFMIGAEWAFVQRFLAVPSSKDARKSAYLFGVMYLVTPLFWLLPPLLFRGEVQGIDKEQAYILAARSVLPPGLLGLMVAALFSATASMVSSQLNVFAGVLTNDFYHAKFNPRASERRLVMVGRIFTVLLGALLVGSALLVPQLGGAEKLIVTINSMLVVPLYAPTLWGLFSTRINIRDMLLVALSSFFLGVLLRFGLATNPWIGEGDNLWTLAQYLSENVKNVEVMVGVILPVVMLAVIEFTKKLNGPLCERCS</sequence>
<feature type="transmembrane region" description="Helical" evidence="12">
    <location>
        <begin position="128"/>
        <end position="149"/>
    </location>
</feature>
<dbReference type="InterPro" id="IPR051163">
    <property type="entry name" value="Sodium:Solute_Symporter_SSF"/>
</dbReference>
<keyword evidence="14" id="KW-1185">Reference proteome</keyword>
<feature type="transmembrane region" description="Helical" evidence="12">
    <location>
        <begin position="54"/>
        <end position="74"/>
    </location>
</feature>
<evidence type="ECO:0000313" key="14">
    <source>
        <dbReference type="Proteomes" id="UP000011991"/>
    </source>
</evidence>
<keyword evidence="7" id="KW-0915">Sodium</keyword>
<feature type="transmembrane region" description="Helical" evidence="12">
    <location>
        <begin position="210"/>
        <end position="231"/>
    </location>
</feature>
<keyword evidence="5 12" id="KW-0812">Transmembrane</keyword>
<feature type="transmembrane region" description="Helical" evidence="12">
    <location>
        <begin position="332"/>
        <end position="352"/>
    </location>
</feature>
<evidence type="ECO:0000256" key="9">
    <source>
        <dbReference type="ARBA" id="ARBA00023136"/>
    </source>
</evidence>
<keyword evidence="9 12" id="KW-0472">Membrane</keyword>
<dbReference type="Gene3D" id="1.20.1730.10">
    <property type="entry name" value="Sodium/glucose cotransporter"/>
    <property type="match status" value="1"/>
</dbReference>
<keyword evidence="4" id="KW-1003">Cell membrane</keyword>
<dbReference type="Pfam" id="PF00474">
    <property type="entry name" value="SSF"/>
    <property type="match status" value="1"/>
</dbReference>
<evidence type="ECO:0000256" key="2">
    <source>
        <dbReference type="ARBA" id="ARBA00006434"/>
    </source>
</evidence>
<feature type="transmembrane region" description="Helical" evidence="12">
    <location>
        <begin position="169"/>
        <end position="189"/>
    </location>
</feature>
<name>M5RLP9_9BACT</name>
<comment type="subcellular location">
    <subcellularLocation>
        <location evidence="1">Cell membrane</location>
        <topology evidence="1">Multi-pass membrane protein</topology>
    </subcellularLocation>
</comment>
<comment type="caution">
    <text evidence="13">The sequence shown here is derived from an EMBL/GenBank/DDBJ whole genome shotgun (WGS) entry which is preliminary data.</text>
</comment>
<feature type="transmembrane region" description="Helical" evidence="12">
    <location>
        <begin position="364"/>
        <end position="386"/>
    </location>
</feature>
<dbReference type="PANTHER" id="PTHR42985:SF40">
    <property type="entry name" value="LD47995P-RELATED"/>
    <property type="match status" value="1"/>
</dbReference>
<reference evidence="13 14" key="1">
    <citation type="journal article" date="2013" name="Mar. Genomics">
        <title>Expression of sulfatases in Rhodopirellula baltica and the diversity of sulfatases in the genus Rhodopirellula.</title>
        <authorList>
            <person name="Wegner C.E."/>
            <person name="Richter-Heitmann T."/>
            <person name="Klindworth A."/>
            <person name="Klockow C."/>
            <person name="Richter M."/>
            <person name="Achstetter T."/>
            <person name="Glockner F.O."/>
            <person name="Harder J."/>
        </authorList>
    </citation>
    <scope>NUCLEOTIDE SEQUENCE [LARGE SCALE GENOMIC DNA]</scope>
    <source>
        <strain evidence="13 14">SM1</strain>
    </source>
</reference>
<evidence type="ECO:0000256" key="5">
    <source>
        <dbReference type="ARBA" id="ARBA00022692"/>
    </source>
</evidence>
<feature type="transmembrane region" description="Helical" evidence="12">
    <location>
        <begin position="406"/>
        <end position="425"/>
    </location>
</feature>
<dbReference type="InterPro" id="IPR038377">
    <property type="entry name" value="Na/Glc_symporter_sf"/>
</dbReference>
<dbReference type="EMBL" id="ANOG01000402">
    <property type="protein sequence ID" value="EMI20240.1"/>
    <property type="molecule type" value="Genomic_DNA"/>
</dbReference>
<dbReference type="PROSITE" id="PS50283">
    <property type="entry name" value="NA_SOLUT_SYMP_3"/>
    <property type="match status" value="1"/>
</dbReference>
<evidence type="ECO:0000313" key="13">
    <source>
        <dbReference type="EMBL" id="EMI20240.1"/>
    </source>
</evidence>
<dbReference type="GO" id="GO:0015293">
    <property type="term" value="F:symporter activity"/>
    <property type="evidence" value="ECO:0007669"/>
    <property type="project" value="TreeGrafter"/>
</dbReference>
<dbReference type="GO" id="GO:0005886">
    <property type="term" value="C:plasma membrane"/>
    <property type="evidence" value="ECO:0007669"/>
    <property type="project" value="UniProtKB-SubCell"/>
</dbReference>
<evidence type="ECO:0000256" key="11">
    <source>
        <dbReference type="RuleBase" id="RU362091"/>
    </source>
</evidence>
<dbReference type="PANTHER" id="PTHR42985">
    <property type="entry name" value="SODIUM-COUPLED MONOCARBOXYLATE TRANSPORTER"/>
    <property type="match status" value="1"/>
</dbReference>
<dbReference type="GO" id="GO:0006814">
    <property type="term" value="P:sodium ion transport"/>
    <property type="evidence" value="ECO:0007669"/>
    <property type="project" value="UniProtKB-KW"/>
</dbReference>
<dbReference type="AlphaFoldDB" id="M5RLP9"/>
<protein>
    <submittedName>
        <fullName evidence="13">Na+/solute symporter</fullName>
    </submittedName>
</protein>
<evidence type="ECO:0000256" key="12">
    <source>
        <dbReference type="SAM" id="Phobius"/>
    </source>
</evidence>
<evidence type="ECO:0000256" key="8">
    <source>
        <dbReference type="ARBA" id="ARBA00023065"/>
    </source>
</evidence>
<accession>M5RLP9</accession>
<keyword evidence="8" id="KW-0406">Ion transport</keyword>
<evidence type="ECO:0000256" key="7">
    <source>
        <dbReference type="ARBA" id="ARBA00023053"/>
    </source>
</evidence>
<evidence type="ECO:0000256" key="10">
    <source>
        <dbReference type="ARBA" id="ARBA00023201"/>
    </source>
</evidence>
<evidence type="ECO:0000256" key="3">
    <source>
        <dbReference type="ARBA" id="ARBA00022448"/>
    </source>
</evidence>
<feature type="transmembrane region" description="Helical" evidence="12">
    <location>
        <begin position="20"/>
        <end position="42"/>
    </location>
</feature>
<feature type="non-terminal residue" evidence="13">
    <location>
        <position position="437"/>
    </location>
</feature>
<dbReference type="InterPro" id="IPR001734">
    <property type="entry name" value="Na/solute_symporter"/>
</dbReference>
<comment type="similarity">
    <text evidence="2 11">Belongs to the sodium:solute symporter (SSF) (TC 2.A.21) family.</text>
</comment>
<keyword evidence="3" id="KW-0813">Transport</keyword>